<evidence type="ECO:0000256" key="1">
    <source>
        <dbReference type="SAM" id="SignalP"/>
    </source>
</evidence>
<protein>
    <recommendedName>
        <fullName evidence="4">PorT family protein</fullName>
    </recommendedName>
</protein>
<name>A0A7K0FKL4_9SPHI</name>
<organism evidence="2 3">
    <name type="scientific">Pedobacter puniceum</name>
    <dbReference type="NCBI Taxonomy" id="2666136"/>
    <lineage>
        <taxon>Bacteria</taxon>
        <taxon>Pseudomonadati</taxon>
        <taxon>Bacteroidota</taxon>
        <taxon>Sphingobacteriia</taxon>
        <taxon>Sphingobacteriales</taxon>
        <taxon>Sphingobacteriaceae</taxon>
        <taxon>Pedobacter</taxon>
    </lineage>
</organism>
<dbReference type="AlphaFoldDB" id="A0A7K0FKL4"/>
<evidence type="ECO:0000313" key="2">
    <source>
        <dbReference type="EMBL" id="MRX45955.1"/>
    </source>
</evidence>
<dbReference type="EMBL" id="WKJI01000001">
    <property type="protein sequence ID" value="MRX45955.1"/>
    <property type="molecule type" value="Genomic_DNA"/>
</dbReference>
<feature type="signal peptide" evidence="1">
    <location>
        <begin position="1"/>
        <end position="26"/>
    </location>
</feature>
<comment type="caution">
    <text evidence="2">The sequence shown here is derived from an EMBL/GenBank/DDBJ whole genome shotgun (WGS) entry which is preliminary data.</text>
</comment>
<reference evidence="2 3" key="1">
    <citation type="submission" date="2019-11" db="EMBL/GenBank/DDBJ databases">
        <authorList>
            <person name="Cheng Q."/>
            <person name="Yang Z."/>
        </authorList>
    </citation>
    <scope>NUCLEOTIDE SEQUENCE [LARGE SCALE GENOMIC DNA]</scope>
    <source>
        <strain evidence="2 3">HX-22-1</strain>
    </source>
</reference>
<dbReference type="Pfam" id="PF20230">
    <property type="entry name" value="DUF6588"/>
    <property type="match status" value="1"/>
</dbReference>
<dbReference type="RefSeq" id="WP_154286095.1">
    <property type="nucleotide sequence ID" value="NZ_WKJI01000001.1"/>
</dbReference>
<proteinExistence type="predicted"/>
<sequence length="359" mass="38241">MKRIVLFFKTSALTLSLLGAFSTVSAQDDIGELVRAGKEDATKLTQAYLNPFFKGFGFGMNSGWFNSAKTKNLGKFDLRIQATGAFVPPADQRFNISSLGLSNARVKAGQSNFTPTIFGDDNSATTIEVLDDNGDVAAEFQMPQGTGFNIAPSPQVQLTVGLIKNTDVSVRFVPSVKIGDGGQINSWGVGIKKEITSFLPGKSEKVIPVDISLAFGYNQVNIDYKIAVADQVNADNEGLIPGPNAGKDLNQRIEAKLSGYTVDAILSKKLAIFTPFVSVGYNTAKTEIGALGDYIIKTGSGINDKETITDPIKINQKDISGMRAGVGFSLHLAIFRLYGAYNIGEYNAVTAGLGIGIGK</sequence>
<keyword evidence="1" id="KW-0732">Signal</keyword>
<evidence type="ECO:0000313" key="3">
    <source>
        <dbReference type="Proteomes" id="UP000462931"/>
    </source>
</evidence>
<keyword evidence="3" id="KW-1185">Reference proteome</keyword>
<gene>
    <name evidence="2" type="ORF">GJJ64_02015</name>
</gene>
<accession>A0A7K0FKL4</accession>
<feature type="chain" id="PRO_5029449225" description="PorT family protein" evidence="1">
    <location>
        <begin position="27"/>
        <end position="359"/>
    </location>
</feature>
<evidence type="ECO:0008006" key="4">
    <source>
        <dbReference type="Google" id="ProtNLM"/>
    </source>
</evidence>
<dbReference type="InterPro" id="IPR046495">
    <property type="entry name" value="DUF6588"/>
</dbReference>
<dbReference type="Proteomes" id="UP000462931">
    <property type="component" value="Unassembled WGS sequence"/>
</dbReference>